<dbReference type="Proteomes" id="UP000266669">
    <property type="component" value="Unassembled WGS sequence"/>
</dbReference>
<feature type="compositionally biased region" description="Polar residues" evidence="1">
    <location>
        <begin position="72"/>
        <end position="84"/>
    </location>
</feature>
<reference evidence="3" key="1">
    <citation type="submission" date="2018-05" db="EMBL/GenBank/DDBJ databases">
        <title>Leptospira yasudae sp. nov. and Leptospira stimsonii sp. nov., two pathogenic species of the genus Leptospira isolated from environmental sources.</title>
        <authorList>
            <person name="Casanovas-Massana A."/>
            <person name="Hamond C."/>
            <person name="Santos L.A."/>
            <person name="Hacker K.P."/>
            <person name="Balassiano I."/>
            <person name="Medeiros M.A."/>
            <person name="Reis M.G."/>
            <person name="Ko A.I."/>
            <person name="Wunder E.A."/>
        </authorList>
    </citation>
    <scope>NUCLEOTIDE SEQUENCE [LARGE SCALE GENOMIC DNA]</scope>
    <source>
        <strain evidence="3">AMB6-RJ</strain>
    </source>
</reference>
<proteinExistence type="predicted"/>
<comment type="caution">
    <text evidence="2">The sequence shown here is derived from an EMBL/GenBank/DDBJ whole genome shotgun (WGS) entry which is preliminary data.</text>
</comment>
<dbReference type="EMBL" id="QHCS01000005">
    <property type="protein sequence ID" value="RHX84582.1"/>
    <property type="molecule type" value="Genomic_DNA"/>
</dbReference>
<sequence>MKITVPESSFLLCDEKHPFSKNGEFVENFIEKLLEIKIGNSNSLLPFLMKRKFFFLGTHQKRSQTKQAFHGNRSSKQNGESGSI</sequence>
<name>A0A8B3CMM5_9LEPT</name>
<evidence type="ECO:0000313" key="3">
    <source>
        <dbReference type="Proteomes" id="UP000266669"/>
    </source>
</evidence>
<evidence type="ECO:0000256" key="1">
    <source>
        <dbReference type="SAM" id="MobiDB-lite"/>
    </source>
</evidence>
<dbReference type="AlphaFoldDB" id="A0A8B3CMM5"/>
<protein>
    <submittedName>
        <fullName evidence="2">Uncharacterized protein</fullName>
    </submittedName>
</protein>
<feature type="region of interest" description="Disordered" evidence="1">
    <location>
        <begin position="62"/>
        <end position="84"/>
    </location>
</feature>
<gene>
    <name evidence="2" type="ORF">DLM78_17865</name>
</gene>
<evidence type="ECO:0000313" key="2">
    <source>
        <dbReference type="EMBL" id="RHX84582.1"/>
    </source>
</evidence>
<accession>A0A8B3CMM5</accession>
<organism evidence="2 3">
    <name type="scientific">Leptospira stimsonii</name>
    <dbReference type="NCBI Taxonomy" id="2202203"/>
    <lineage>
        <taxon>Bacteria</taxon>
        <taxon>Pseudomonadati</taxon>
        <taxon>Spirochaetota</taxon>
        <taxon>Spirochaetia</taxon>
        <taxon>Leptospirales</taxon>
        <taxon>Leptospiraceae</taxon>
        <taxon>Leptospira</taxon>
    </lineage>
</organism>